<protein>
    <recommendedName>
        <fullName evidence="9">N-acetylgalactosamine kinase</fullName>
    </recommendedName>
</protein>
<dbReference type="Gene3D" id="3.30.70.3170">
    <property type="match status" value="1"/>
</dbReference>
<evidence type="ECO:0000259" key="5">
    <source>
        <dbReference type="Pfam" id="PF00288"/>
    </source>
</evidence>
<evidence type="ECO:0000256" key="1">
    <source>
        <dbReference type="ARBA" id="ARBA00006566"/>
    </source>
</evidence>
<dbReference type="PRINTS" id="PR00473">
    <property type="entry name" value="GALCTOKINASE"/>
</dbReference>
<keyword evidence="2" id="KW-0547">Nucleotide-binding</keyword>
<gene>
    <name evidence="7" type="ORF">P879_09257</name>
</gene>
<dbReference type="Pfam" id="PF10509">
    <property type="entry name" value="GalKase_gal_bdg"/>
    <property type="match status" value="1"/>
</dbReference>
<dbReference type="Proteomes" id="UP000699462">
    <property type="component" value="Unassembled WGS sequence"/>
</dbReference>
<dbReference type="OrthoDB" id="6270413at2759"/>
<reference evidence="7 8" key="1">
    <citation type="submission" date="2019-07" db="EMBL/GenBank/DDBJ databases">
        <title>Annotation for the trematode Paragonimus westermani.</title>
        <authorList>
            <person name="Choi Y.-J."/>
        </authorList>
    </citation>
    <scope>NUCLEOTIDE SEQUENCE [LARGE SCALE GENOMIC DNA]</scope>
    <source>
        <strain evidence="7">180907_Pwestermani</strain>
    </source>
</reference>
<feature type="domain" description="GHMP kinase N-terminal" evidence="5">
    <location>
        <begin position="152"/>
        <end position="209"/>
    </location>
</feature>
<keyword evidence="4" id="KW-0812">Transmembrane</keyword>
<proteinExistence type="inferred from homology"/>
<keyword evidence="8" id="KW-1185">Reference proteome</keyword>
<evidence type="ECO:0000313" key="7">
    <source>
        <dbReference type="EMBL" id="KAF8561367.1"/>
    </source>
</evidence>
<dbReference type="GO" id="GO:0004335">
    <property type="term" value="F:galactokinase activity"/>
    <property type="evidence" value="ECO:0007669"/>
    <property type="project" value="InterPro"/>
</dbReference>
<feature type="transmembrane region" description="Helical" evidence="4">
    <location>
        <begin position="150"/>
        <end position="171"/>
    </location>
</feature>
<feature type="transmembrane region" description="Helical" evidence="4">
    <location>
        <begin position="302"/>
        <end position="321"/>
    </location>
</feature>
<dbReference type="Gene3D" id="3.30.230.10">
    <property type="match status" value="1"/>
</dbReference>
<keyword evidence="3" id="KW-0067">ATP-binding</keyword>
<dbReference type="PANTHER" id="PTHR10457:SF7">
    <property type="entry name" value="GALACTOKINASE-RELATED"/>
    <property type="match status" value="1"/>
</dbReference>
<organism evidence="7 8">
    <name type="scientific">Paragonimus westermani</name>
    <dbReference type="NCBI Taxonomy" id="34504"/>
    <lineage>
        <taxon>Eukaryota</taxon>
        <taxon>Metazoa</taxon>
        <taxon>Spiralia</taxon>
        <taxon>Lophotrochozoa</taxon>
        <taxon>Platyhelminthes</taxon>
        <taxon>Trematoda</taxon>
        <taxon>Digenea</taxon>
        <taxon>Plagiorchiida</taxon>
        <taxon>Troglotremata</taxon>
        <taxon>Troglotrematidae</taxon>
        <taxon>Paragonimus</taxon>
    </lineage>
</organism>
<dbReference type="InterPro" id="IPR019539">
    <property type="entry name" value="GalKase_N"/>
</dbReference>
<keyword evidence="4" id="KW-0472">Membrane</keyword>
<dbReference type="InterPro" id="IPR000705">
    <property type="entry name" value="Galactokinase"/>
</dbReference>
<dbReference type="InterPro" id="IPR019741">
    <property type="entry name" value="Galactokinase_CS"/>
</dbReference>
<dbReference type="GO" id="GO:0005829">
    <property type="term" value="C:cytosol"/>
    <property type="evidence" value="ECO:0007669"/>
    <property type="project" value="TreeGrafter"/>
</dbReference>
<evidence type="ECO:0000313" key="8">
    <source>
        <dbReference type="Proteomes" id="UP000699462"/>
    </source>
</evidence>
<evidence type="ECO:0008006" key="9">
    <source>
        <dbReference type="Google" id="ProtNLM"/>
    </source>
</evidence>
<name>A0A8T0D4B0_9TREM</name>
<evidence type="ECO:0000256" key="4">
    <source>
        <dbReference type="SAM" id="Phobius"/>
    </source>
</evidence>
<comment type="caution">
    <text evidence="7">The sequence shown here is derived from an EMBL/GenBank/DDBJ whole genome shotgun (WGS) entry which is preliminary data.</text>
</comment>
<dbReference type="Pfam" id="PF00288">
    <property type="entry name" value="GHMP_kinases_N"/>
    <property type="match status" value="1"/>
</dbReference>
<dbReference type="PANTHER" id="PTHR10457">
    <property type="entry name" value="MEVALONATE KINASE/GALACTOKINASE"/>
    <property type="match status" value="1"/>
</dbReference>
<dbReference type="InterPro" id="IPR014721">
    <property type="entry name" value="Ribsml_uS5_D2-typ_fold_subgr"/>
</dbReference>
<evidence type="ECO:0000259" key="6">
    <source>
        <dbReference type="Pfam" id="PF10509"/>
    </source>
</evidence>
<evidence type="ECO:0000256" key="3">
    <source>
        <dbReference type="ARBA" id="ARBA00022840"/>
    </source>
</evidence>
<dbReference type="PROSITE" id="PS00106">
    <property type="entry name" value="GALACTOKINASE"/>
    <property type="match status" value="1"/>
</dbReference>
<dbReference type="Gene3D" id="1.20.1440.340">
    <property type="match status" value="1"/>
</dbReference>
<accession>A0A8T0D4B0</accession>
<evidence type="ECO:0000256" key="2">
    <source>
        <dbReference type="ARBA" id="ARBA00022741"/>
    </source>
</evidence>
<feature type="transmembrane region" description="Helical" evidence="4">
    <location>
        <begin position="274"/>
        <end position="296"/>
    </location>
</feature>
<dbReference type="GO" id="GO:0006012">
    <property type="term" value="P:galactose metabolic process"/>
    <property type="evidence" value="ECO:0007669"/>
    <property type="project" value="InterPro"/>
</dbReference>
<dbReference type="EMBL" id="JTDF01021795">
    <property type="protein sequence ID" value="KAF8561367.1"/>
    <property type="molecule type" value="Genomic_DNA"/>
</dbReference>
<feature type="domain" description="Galactokinase N-terminal" evidence="6">
    <location>
        <begin position="34"/>
        <end position="70"/>
    </location>
</feature>
<dbReference type="GO" id="GO:0005524">
    <property type="term" value="F:ATP binding"/>
    <property type="evidence" value="ECO:0007669"/>
    <property type="project" value="UniProtKB-KW"/>
</dbReference>
<keyword evidence="4" id="KW-1133">Transmembrane helix</keyword>
<dbReference type="InterPro" id="IPR020568">
    <property type="entry name" value="Ribosomal_Su5_D2-typ_SF"/>
</dbReference>
<dbReference type="SUPFAM" id="SSF54211">
    <property type="entry name" value="Ribosomal protein S5 domain 2-like"/>
    <property type="match status" value="1"/>
</dbReference>
<dbReference type="PRINTS" id="PR00959">
    <property type="entry name" value="MEVGALKINASE"/>
</dbReference>
<comment type="similarity">
    <text evidence="1">Belongs to the GHMP kinase family. GalK subfamily.</text>
</comment>
<dbReference type="AlphaFoldDB" id="A0A8T0D4B0"/>
<dbReference type="InterPro" id="IPR006204">
    <property type="entry name" value="GHMP_kinase_N_dom"/>
</dbReference>
<sequence>MVSPTEDQVPICPLNEIASKLSEQLKSRGFPCHFVVRAPGRVNLIGEHIDYNGYAVLPMALEQSVYLAVAVQPTGDSIVLSSSNPECVTSTVPITEALKFGSQCPPDSVQWFHYPLCAYHGIADYVQEKQLTCNPPSLVIHVGGTEFGGLWPAAGLSSSSALVVASAIAIMRASGLSIGRRELAGLCARCERYIGMQGGGMDQATSLLGSENSAVLIEFTKPLVTVHPVPLPSDMVFVIAHSGVHARKAATSMYNERVSECRIATRVRHLSHRFCFLFMNLLVAFVATTVVVYGAIGSVLSSQVRLLLLMVMMIWSFLNYADRTDVFS</sequence>